<dbReference type="HOGENOM" id="CLU_2305730_0_0_1"/>
<feature type="transmembrane region" description="Helical" evidence="1">
    <location>
        <begin position="49"/>
        <end position="68"/>
    </location>
</feature>
<keyword evidence="1" id="KW-0812">Transmembrane</keyword>
<evidence type="ECO:0000313" key="4">
    <source>
        <dbReference type="Proteomes" id="UP000002605"/>
    </source>
</evidence>
<dbReference type="GeneID" id="8044934"/>
<organism evidence="3 4">
    <name type="scientific">Candida dubliniensis (strain CD36 / ATCC MYA-646 / CBS 7987 / NCPF 3949 / NRRL Y-17841)</name>
    <name type="common">Yeast</name>
    <dbReference type="NCBI Taxonomy" id="573826"/>
    <lineage>
        <taxon>Eukaryota</taxon>
        <taxon>Fungi</taxon>
        <taxon>Dikarya</taxon>
        <taxon>Ascomycota</taxon>
        <taxon>Saccharomycotina</taxon>
        <taxon>Pichiomycetes</taxon>
        <taxon>Debaryomycetaceae</taxon>
        <taxon>Candida/Lodderomyces clade</taxon>
        <taxon>Candida</taxon>
    </lineage>
</organism>
<dbReference type="RefSeq" id="XP_002417391.1">
    <property type="nucleotide sequence ID" value="XM_002417346.1"/>
</dbReference>
<gene>
    <name evidence="2" type="ordered locus">Cd36_07410</name>
    <name evidence="3" type="ORF">CD36_07410</name>
</gene>
<feature type="transmembrane region" description="Helical" evidence="1">
    <location>
        <begin position="74"/>
        <end position="94"/>
    </location>
</feature>
<reference evidence="3 4" key="1">
    <citation type="journal article" date="2009" name="Genome Res.">
        <title>Comparative genomics of the fungal pathogens Candida dubliniensis and Candida albicans.</title>
        <authorList>
            <person name="Jackson A.P."/>
            <person name="Gamble J.A."/>
            <person name="Yeomans T."/>
            <person name="Moran G.P."/>
            <person name="Saunders D."/>
            <person name="Harris D."/>
            <person name="Aslett M."/>
            <person name="Barrell J.F."/>
            <person name="Butler G."/>
            <person name="Citiulo F."/>
            <person name="Coleman D.C."/>
            <person name="de Groot P.W.J."/>
            <person name="Goodwin T.J."/>
            <person name="Quail M.A."/>
            <person name="McQuillan J."/>
            <person name="Munro C.A."/>
            <person name="Pain A."/>
            <person name="Poulter R.T."/>
            <person name="Rajandream M.A."/>
            <person name="Renauld H."/>
            <person name="Spiering M.J."/>
            <person name="Tivey A."/>
            <person name="Gow N.A.R."/>
            <person name="Barrell B."/>
            <person name="Sullivan D.J."/>
            <person name="Berriman M."/>
        </authorList>
    </citation>
    <scope>NUCLEOTIDE SEQUENCE [LARGE SCALE GENOMIC DNA]</scope>
    <source>
        <strain evidence="4">CD36 / ATCC MYA-646 / CBS 7987 / NCPF 3949 / NRRL Y-17841</strain>
    </source>
</reference>
<dbReference type="KEGG" id="cdu:CD36_07410"/>
<dbReference type="Proteomes" id="UP000002605">
    <property type="component" value="Chromosome 1"/>
</dbReference>
<dbReference type="AlphaFoldDB" id="B9W8H1"/>
<feature type="transmembrane region" description="Helical" evidence="1">
    <location>
        <begin position="6"/>
        <end position="28"/>
    </location>
</feature>
<accession>B9W8H1</accession>
<dbReference type="EMBL" id="FM992688">
    <property type="protein sequence ID" value="CAX45042.1"/>
    <property type="molecule type" value="Genomic_DNA"/>
</dbReference>
<keyword evidence="1" id="KW-0472">Membrane</keyword>
<name>B9W8H1_CANDC</name>
<dbReference type="CGD" id="CAL0000171895">
    <property type="gene designation" value="Cd36_07410"/>
</dbReference>
<evidence type="ECO:0000256" key="1">
    <source>
        <dbReference type="SAM" id="Phobius"/>
    </source>
</evidence>
<proteinExistence type="predicted"/>
<evidence type="ECO:0000313" key="3">
    <source>
        <dbReference type="EMBL" id="CAX45042.1"/>
    </source>
</evidence>
<protein>
    <submittedName>
        <fullName evidence="3">Uncharacterized protein</fullName>
    </submittedName>
</protein>
<dbReference type="VEuPathDB" id="FungiDB:CD36_07410"/>
<keyword evidence="1" id="KW-1133">Transmembrane helix</keyword>
<evidence type="ECO:0000313" key="2">
    <source>
        <dbReference type="CGD" id="CAL0000171895"/>
    </source>
</evidence>
<keyword evidence="4" id="KW-1185">Reference proteome</keyword>
<sequence length="100" mass="12235">MLLLLLLLADCVEIILRYVEYYCVILIGTNQFRKKIGSGTRRRERERDLALCFSTTYLFYYRRLIVFYDFDTKRIDSIILSFQPLSCFMLWLVLRHFFFH</sequence>